<evidence type="ECO:0000313" key="3">
    <source>
        <dbReference type="EMBL" id="WPU92411.1"/>
    </source>
</evidence>
<organism evidence="3 4">
    <name type="scientific">Mucilaginibacter sabulilitoris</name>
    <dbReference type="NCBI Taxonomy" id="1173583"/>
    <lineage>
        <taxon>Bacteria</taxon>
        <taxon>Pseudomonadati</taxon>
        <taxon>Bacteroidota</taxon>
        <taxon>Sphingobacteriia</taxon>
        <taxon>Sphingobacteriales</taxon>
        <taxon>Sphingobacteriaceae</taxon>
        <taxon>Mucilaginibacter</taxon>
    </lineage>
</organism>
<dbReference type="InterPro" id="IPR029010">
    <property type="entry name" value="ThuA-like"/>
</dbReference>
<gene>
    <name evidence="3" type="ORF">SNE25_24090</name>
</gene>
<dbReference type="SUPFAM" id="SSF52317">
    <property type="entry name" value="Class I glutamine amidotransferase-like"/>
    <property type="match status" value="1"/>
</dbReference>
<feature type="signal peptide" evidence="1">
    <location>
        <begin position="1"/>
        <end position="19"/>
    </location>
</feature>
<dbReference type="RefSeq" id="WP_321561573.1">
    <property type="nucleotide sequence ID" value="NZ_CP139558.1"/>
</dbReference>
<sequence>MKNMIASLVLALLCTVTYAQNNHDKLIRVLIVDGFSNHDWRQTTKQVKKILDKSGLFEVAVSTAPGTVNDTAWATWDPGFKNYDVVIQNTNNIQNPSLRWPRRIEEELENYVSSGGGLYILHSANNAFAHWDAYNRMIGMGWRSKETGYALYIDKNKAVQRVPPGEGEGTFHGNRSDLLIHKLNSNPINKGFPNEWVTPDIELYKYARGPAENVTILSYAFDAETNKNWPVEWVVKYGKGNVYASSMGHLWSGDIYPVSYRSIDFQTILIRATEWLAKGKVTYPVPANFPTRSTISVNTEPDTTR</sequence>
<dbReference type="Pfam" id="PF06283">
    <property type="entry name" value="ThuA"/>
    <property type="match status" value="1"/>
</dbReference>
<feature type="domain" description="ThuA-like" evidence="2">
    <location>
        <begin position="28"/>
        <end position="275"/>
    </location>
</feature>
<protein>
    <submittedName>
        <fullName evidence="3">ThuA domain-containing protein</fullName>
    </submittedName>
</protein>
<proteinExistence type="predicted"/>
<dbReference type="Gene3D" id="3.40.50.880">
    <property type="match status" value="1"/>
</dbReference>
<reference evidence="3 4" key="1">
    <citation type="submission" date="2023-11" db="EMBL/GenBank/DDBJ databases">
        <title>Analysis of the Genomes of Mucilaginibacter gossypii cycad 4 and M. sabulilitoris SNA2: microbes with the potential for plant growth promotion.</title>
        <authorList>
            <person name="Hirsch A.M."/>
            <person name="Humm E."/>
            <person name="Rubbi M."/>
            <person name="Del Vecchio G."/>
            <person name="Ha S.M."/>
            <person name="Pellegrini M."/>
            <person name="Gunsalus R.P."/>
        </authorList>
    </citation>
    <scope>NUCLEOTIDE SEQUENCE [LARGE SCALE GENOMIC DNA]</scope>
    <source>
        <strain evidence="3 4">SNA2</strain>
    </source>
</reference>
<feature type="chain" id="PRO_5045702384" evidence="1">
    <location>
        <begin position="20"/>
        <end position="305"/>
    </location>
</feature>
<dbReference type="EMBL" id="CP139558">
    <property type="protein sequence ID" value="WPU92411.1"/>
    <property type="molecule type" value="Genomic_DNA"/>
</dbReference>
<keyword evidence="1" id="KW-0732">Signal</keyword>
<dbReference type="PANTHER" id="PTHR40469:SF2">
    <property type="entry name" value="GALACTOSE-BINDING DOMAIN-LIKE SUPERFAMILY PROTEIN"/>
    <property type="match status" value="1"/>
</dbReference>
<name>A0ABZ0TGT7_9SPHI</name>
<dbReference type="PANTHER" id="PTHR40469">
    <property type="entry name" value="SECRETED GLYCOSYL HYDROLASE"/>
    <property type="match status" value="1"/>
</dbReference>
<evidence type="ECO:0000256" key="1">
    <source>
        <dbReference type="SAM" id="SignalP"/>
    </source>
</evidence>
<evidence type="ECO:0000259" key="2">
    <source>
        <dbReference type="Pfam" id="PF06283"/>
    </source>
</evidence>
<dbReference type="Proteomes" id="UP001324380">
    <property type="component" value="Chromosome"/>
</dbReference>
<keyword evidence="4" id="KW-1185">Reference proteome</keyword>
<dbReference type="InterPro" id="IPR029062">
    <property type="entry name" value="Class_I_gatase-like"/>
</dbReference>
<evidence type="ECO:0000313" key="4">
    <source>
        <dbReference type="Proteomes" id="UP001324380"/>
    </source>
</evidence>
<accession>A0ABZ0TGT7</accession>